<dbReference type="Proteomes" id="UP000770785">
    <property type="component" value="Unassembled WGS sequence"/>
</dbReference>
<keyword evidence="2" id="KW-1185">Reference proteome</keyword>
<reference evidence="1 2" key="1">
    <citation type="submission" date="2020-03" db="EMBL/GenBank/DDBJ databases">
        <title>Genomic Encyclopedia of Type Strains, Phase IV (KMG-IV): sequencing the most valuable type-strain genomes for metagenomic binning, comparative biology and taxonomic classification.</title>
        <authorList>
            <person name="Goeker M."/>
        </authorList>
    </citation>
    <scope>NUCLEOTIDE SEQUENCE [LARGE SCALE GENOMIC DNA]</scope>
    <source>
        <strain evidence="1 2">DSM 105096</strain>
    </source>
</reference>
<dbReference type="RefSeq" id="WP_168035621.1">
    <property type="nucleotide sequence ID" value="NZ_JAATJH010000001.1"/>
</dbReference>
<evidence type="ECO:0000313" key="2">
    <source>
        <dbReference type="Proteomes" id="UP000770785"/>
    </source>
</evidence>
<protein>
    <submittedName>
        <fullName evidence="1">Uncharacterized protein</fullName>
    </submittedName>
</protein>
<sequence length="207" mass="22862">MLNQFDSAQCGSSKRRRIFKLKTINNLTMDSETQTTKKPDQVLDDSALLGEVATIIRKGFTPPFSYDIHGTWIIDANSKHVMDVRGWGHLQYLGTEAADEIQTTIGKSVASHLNKVTGCVTSVFVAGGQGAGKSALMAAAMAQREPVVVDFRSRHKYDFSEHDPIPFGDYSNSGLLSLKKQIDAKICKLSRKERTAILAECTRRDLI</sequence>
<proteinExistence type="predicted"/>
<name>A0ABX0X748_9BACT</name>
<accession>A0ABX0X748</accession>
<gene>
    <name evidence="1" type="ORF">GGR27_000295</name>
</gene>
<dbReference type="EMBL" id="JAATJH010000001">
    <property type="protein sequence ID" value="NJC24814.1"/>
    <property type="molecule type" value="Genomic_DNA"/>
</dbReference>
<comment type="caution">
    <text evidence="1">The sequence shown here is derived from an EMBL/GenBank/DDBJ whole genome shotgun (WGS) entry which is preliminary data.</text>
</comment>
<organism evidence="1 2">
    <name type="scientific">Neolewinella antarctica</name>
    <dbReference type="NCBI Taxonomy" id="442734"/>
    <lineage>
        <taxon>Bacteria</taxon>
        <taxon>Pseudomonadati</taxon>
        <taxon>Bacteroidota</taxon>
        <taxon>Saprospiria</taxon>
        <taxon>Saprospirales</taxon>
        <taxon>Lewinellaceae</taxon>
        <taxon>Neolewinella</taxon>
    </lineage>
</organism>
<evidence type="ECO:0000313" key="1">
    <source>
        <dbReference type="EMBL" id="NJC24814.1"/>
    </source>
</evidence>